<dbReference type="InterPro" id="IPR004839">
    <property type="entry name" value="Aminotransferase_I/II_large"/>
</dbReference>
<accession>A0AAF0CHW5</accession>
<feature type="signal peptide" evidence="10">
    <location>
        <begin position="1"/>
        <end position="28"/>
    </location>
</feature>
<comment type="catalytic activity">
    <reaction evidence="9">
        <text>L-histidinol phosphate + 2-oxoglutarate = 3-(imidazol-4-yl)-2-oxopropyl phosphate + L-glutamate</text>
        <dbReference type="Rhea" id="RHEA:23744"/>
        <dbReference type="ChEBI" id="CHEBI:16810"/>
        <dbReference type="ChEBI" id="CHEBI:29985"/>
        <dbReference type="ChEBI" id="CHEBI:57766"/>
        <dbReference type="ChEBI" id="CHEBI:57980"/>
        <dbReference type="EC" id="2.6.1.9"/>
    </reaction>
</comment>
<dbReference type="PROSITE" id="PS51318">
    <property type="entry name" value="TAT"/>
    <property type="match status" value="1"/>
</dbReference>
<dbReference type="RefSeq" id="WP_274494243.1">
    <property type="nucleotide sequence ID" value="NZ_CP118166.1"/>
</dbReference>
<comment type="pathway">
    <text evidence="1">Amino-acid biosynthesis; L-histidine biosynthesis; L-histidine from 5-phospho-alpha-D-ribose 1-diphosphate: step 7/9.</text>
</comment>
<dbReference type="PANTHER" id="PTHR43643:SF6">
    <property type="entry name" value="HISTIDINOL-PHOSPHATE AMINOTRANSFERASE"/>
    <property type="match status" value="1"/>
</dbReference>
<dbReference type="GO" id="GO:0004400">
    <property type="term" value="F:histidinol-phosphate transaminase activity"/>
    <property type="evidence" value="ECO:0007669"/>
    <property type="project" value="UniProtKB-EC"/>
</dbReference>
<keyword evidence="10" id="KW-0732">Signal</keyword>
<evidence type="ECO:0000256" key="3">
    <source>
        <dbReference type="ARBA" id="ARBA00012748"/>
    </source>
</evidence>
<sequence>MTAVFNRRLFLAGSAAATSLAMPPSVMARIGPTPENPIRLMYNENPYGPGPKARAAAAKELQNTSALYPESSHLRNKLADYHGLTPAHVALSSGSTEMLHAAASVFGRSGTVIGPTPTYGPQFDYARAKGVDVILTPLNDEFANDLDALAARTGSGAGMVYICNPNNPTGVLVDAGRLRDFCDTVGRDAVVVVDEAYNDLVDQPVENSMIDLVTAEKNVIVVKTFSKIYGLAGLRIGYALGRPDLIEALQSEVMTWISRPGLAAAMASLDDKDFYNFSKKKIIEGREKIYAACDAAGFDYVKSQTNFVFVNVKRNADAFAADMLARGVNVRGAVYPPYTTYSRVSTGKLEEVDYFAGVLKSIAN</sequence>
<dbReference type="EC" id="2.6.1.9" evidence="3"/>
<evidence type="ECO:0000256" key="9">
    <source>
        <dbReference type="ARBA" id="ARBA00047481"/>
    </source>
</evidence>
<dbReference type="InterPro" id="IPR006311">
    <property type="entry name" value="TAT_signal"/>
</dbReference>
<dbReference type="Proteomes" id="UP001214043">
    <property type="component" value="Chromosome"/>
</dbReference>
<dbReference type="AlphaFoldDB" id="A0AAF0CHW5"/>
<evidence type="ECO:0000256" key="10">
    <source>
        <dbReference type="SAM" id="SignalP"/>
    </source>
</evidence>
<evidence type="ECO:0000256" key="8">
    <source>
        <dbReference type="ARBA" id="ARBA00023102"/>
    </source>
</evidence>
<dbReference type="InterPro" id="IPR050106">
    <property type="entry name" value="HistidinolP_aminotransfase"/>
</dbReference>
<feature type="domain" description="Aminotransferase class I/classII large" evidence="11">
    <location>
        <begin position="37"/>
        <end position="358"/>
    </location>
</feature>
<evidence type="ECO:0000256" key="1">
    <source>
        <dbReference type="ARBA" id="ARBA00005011"/>
    </source>
</evidence>
<dbReference type="Gene3D" id="3.90.1150.10">
    <property type="entry name" value="Aspartate Aminotransferase, domain 1"/>
    <property type="match status" value="1"/>
</dbReference>
<dbReference type="SUPFAM" id="SSF53383">
    <property type="entry name" value="PLP-dependent transferases"/>
    <property type="match status" value="1"/>
</dbReference>
<dbReference type="InterPro" id="IPR015421">
    <property type="entry name" value="PyrdxlP-dep_Trfase_major"/>
</dbReference>
<dbReference type="CDD" id="cd00609">
    <property type="entry name" value="AAT_like"/>
    <property type="match status" value="1"/>
</dbReference>
<keyword evidence="8" id="KW-0368">Histidine biosynthesis</keyword>
<proteinExistence type="inferred from homology"/>
<dbReference type="InterPro" id="IPR015422">
    <property type="entry name" value="PyrdxlP-dep_Trfase_small"/>
</dbReference>
<evidence type="ECO:0000313" key="13">
    <source>
        <dbReference type="Proteomes" id="UP001214043"/>
    </source>
</evidence>
<dbReference type="PANTHER" id="PTHR43643">
    <property type="entry name" value="HISTIDINOL-PHOSPHATE AMINOTRANSFERASE 2"/>
    <property type="match status" value="1"/>
</dbReference>
<dbReference type="GO" id="GO:0030170">
    <property type="term" value="F:pyridoxal phosphate binding"/>
    <property type="evidence" value="ECO:0007669"/>
    <property type="project" value="InterPro"/>
</dbReference>
<evidence type="ECO:0000256" key="7">
    <source>
        <dbReference type="ARBA" id="ARBA00022898"/>
    </source>
</evidence>
<evidence type="ECO:0000259" key="11">
    <source>
        <dbReference type="Pfam" id="PF00155"/>
    </source>
</evidence>
<gene>
    <name evidence="12" type="ORF">PUV54_03835</name>
</gene>
<comment type="similarity">
    <text evidence="2">Belongs to the class-II pyridoxal-phosphate-dependent aminotransferase family. Histidinol-phosphate aminotransferase subfamily.</text>
</comment>
<name>A0AAF0CHW5_9PROT</name>
<feature type="chain" id="PRO_5042111903" description="histidinol-phosphate transaminase" evidence="10">
    <location>
        <begin position="29"/>
        <end position="364"/>
    </location>
</feature>
<protein>
    <recommendedName>
        <fullName evidence="3">histidinol-phosphate transaminase</fullName>
        <ecNumber evidence="3">2.6.1.9</ecNumber>
    </recommendedName>
</protein>
<dbReference type="KEGG" id="hfl:PUV54_03835"/>
<reference evidence="12" key="1">
    <citation type="submission" date="2023-02" db="EMBL/GenBank/DDBJ databases">
        <title>Genome sequence of Hyphococcus flavus.</title>
        <authorList>
            <person name="Rong J.-C."/>
            <person name="Zhao Q."/>
            <person name="Yi M."/>
            <person name="Wu J.-Y."/>
        </authorList>
    </citation>
    <scope>NUCLEOTIDE SEQUENCE</scope>
    <source>
        <strain evidence="12">MCCC 1K03223</strain>
    </source>
</reference>
<evidence type="ECO:0000256" key="6">
    <source>
        <dbReference type="ARBA" id="ARBA00022679"/>
    </source>
</evidence>
<keyword evidence="6" id="KW-0808">Transferase</keyword>
<evidence type="ECO:0000256" key="5">
    <source>
        <dbReference type="ARBA" id="ARBA00022605"/>
    </source>
</evidence>
<evidence type="ECO:0000256" key="2">
    <source>
        <dbReference type="ARBA" id="ARBA00007970"/>
    </source>
</evidence>
<keyword evidence="13" id="KW-1185">Reference proteome</keyword>
<keyword evidence="4" id="KW-0032">Aminotransferase</keyword>
<dbReference type="EMBL" id="CP118166">
    <property type="protein sequence ID" value="WDI32322.1"/>
    <property type="molecule type" value="Genomic_DNA"/>
</dbReference>
<dbReference type="GO" id="GO:0000105">
    <property type="term" value="P:L-histidine biosynthetic process"/>
    <property type="evidence" value="ECO:0007669"/>
    <property type="project" value="UniProtKB-KW"/>
</dbReference>
<keyword evidence="5" id="KW-0028">Amino-acid biosynthesis</keyword>
<organism evidence="12 13">
    <name type="scientific">Hyphococcus flavus</name>
    <dbReference type="NCBI Taxonomy" id="1866326"/>
    <lineage>
        <taxon>Bacteria</taxon>
        <taxon>Pseudomonadati</taxon>
        <taxon>Pseudomonadota</taxon>
        <taxon>Alphaproteobacteria</taxon>
        <taxon>Parvularculales</taxon>
        <taxon>Parvularculaceae</taxon>
        <taxon>Hyphococcus</taxon>
    </lineage>
</organism>
<keyword evidence="7" id="KW-0663">Pyridoxal phosphate</keyword>
<evidence type="ECO:0000313" key="12">
    <source>
        <dbReference type="EMBL" id="WDI32322.1"/>
    </source>
</evidence>
<dbReference type="Pfam" id="PF00155">
    <property type="entry name" value="Aminotran_1_2"/>
    <property type="match status" value="1"/>
</dbReference>
<dbReference type="InterPro" id="IPR015424">
    <property type="entry name" value="PyrdxlP-dep_Trfase"/>
</dbReference>
<dbReference type="Gene3D" id="3.40.640.10">
    <property type="entry name" value="Type I PLP-dependent aspartate aminotransferase-like (Major domain)"/>
    <property type="match status" value="1"/>
</dbReference>
<evidence type="ECO:0000256" key="4">
    <source>
        <dbReference type="ARBA" id="ARBA00022576"/>
    </source>
</evidence>